<dbReference type="EMBL" id="JAUOZU010000007">
    <property type="protein sequence ID" value="MDO6964342.1"/>
    <property type="molecule type" value="Genomic_DNA"/>
</dbReference>
<feature type="transmembrane region" description="Helical" evidence="6">
    <location>
        <begin position="92"/>
        <end position="114"/>
    </location>
</feature>
<accession>A0ABT8YM69</accession>
<dbReference type="PANTHER" id="PTHR32322">
    <property type="entry name" value="INNER MEMBRANE TRANSPORTER"/>
    <property type="match status" value="1"/>
</dbReference>
<feature type="transmembrane region" description="Helical" evidence="6">
    <location>
        <begin position="67"/>
        <end position="86"/>
    </location>
</feature>
<feature type="transmembrane region" description="Helical" evidence="6">
    <location>
        <begin position="184"/>
        <end position="204"/>
    </location>
</feature>
<reference evidence="8" key="2">
    <citation type="submission" date="2023-07" db="EMBL/GenBank/DDBJ databases">
        <authorList>
            <person name="Shen H."/>
        </authorList>
    </citation>
    <scope>NUCLEOTIDE SEQUENCE</scope>
    <source>
        <strain evidence="8">TNR-22</strain>
    </source>
</reference>
<feature type="transmembrane region" description="Helical" evidence="6">
    <location>
        <begin position="272"/>
        <end position="288"/>
    </location>
</feature>
<name>A0ABT8YM69_9HYPH</name>
<feature type="transmembrane region" description="Helical" evidence="6">
    <location>
        <begin position="152"/>
        <end position="172"/>
    </location>
</feature>
<dbReference type="PANTHER" id="PTHR32322:SF2">
    <property type="entry name" value="EAMA DOMAIN-CONTAINING PROTEIN"/>
    <property type="match status" value="1"/>
</dbReference>
<reference evidence="8" key="1">
    <citation type="journal article" date="2015" name="Int. J. Syst. Evol. Microbiol.">
        <title>Rhizobium alvei sp. nov., isolated from a freshwater river.</title>
        <authorList>
            <person name="Sheu S.Y."/>
            <person name="Huang H.W."/>
            <person name="Young C.C."/>
            <person name="Chen W.M."/>
        </authorList>
    </citation>
    <scope>NUCLEOTIDE SEQUENCE</scope>
    <source>
        <strain evidence="8">TNR-22</strain>
    </source>
</reference>
<dbReference type="Proteomes" id="UP001174932">
    <property type="component" value="Unassembled WGS sequence"/>
</dbReference>
<keyword evidence="3 6" id="KW-0812">Transmembrane</keyword>
<dbReference type="InterPro" id="IPR050638">
    <property type="entry name" value="AA-Vitamin_Transporters"/>
</dbReference>
<protein>
    <submittedName>
        <fullName evidence="8">DMT family transporter</fullName>
    </submittedName>
</protein>
<evidence type="ECO:0000259" key="7">
    <source>
        <dbReference type="Pfam" id="PF00892"/>
    </source>
</evidence>
<feature type="domain" description="EamA" evidence="7">
    <location>
        <begin position="156"/>
        <end position="287"/>
    </location>
</feature>
<feature type="domain" description="EamA" evidence="7">
    <location>
        <begin position="10"/>
        <end position="137"/>
    </location>
</feature>
<keyword evidence="9" id="KW-1185">Reference proteome</keyword>
<comment type="caution">
    <text evidence="8">The sequence shown here is derived from an EMBL/GenBank/DDBJ whole genome shotgun (WGS) entry which is preliminary data.</text>
</comment>
<comment type="similarity">
    <text evidence="2">Belongs to the EamA transporter family.</text>
</comment>
<evidence type="ECO:0000256" key="6">
    <source>
        <dbReference type="SAM" id="Phobius"/>
    </source>
</evidence>
<feature type="transmembrane region" description="Helical" evidence="6">
    <location>
        <begin position="249"/>
        <end position="266"/>
    </location>
</feature>
<evidence type="ECO:0000256" key="1">
    <source>
        <dbReference type="ARBA" id="ARBA00004141"/>
    </source>
</evidence>
<evidence type="ECO:0000256" key="3">
    <source>
        <dbReference type="ARBA" id="ARBA00022692"/>
    </source>
</evidence>
<feature type="transmembrane region" description="Helical" evidence="6">
    <location>
        <begin position="126"/>
        <end position="146"/>
    </location>
</feature>
<feature type="transmembrane region" description="Helical" evidence="6">
    <location>
        <begin position="35"/>
        <end position="55"/>
    </location>
</feature>
<evidence type="ECO:0000256" key="5">
    <source>
        <dbReference type="ARBA" id="ARBA00023136"/>
    </source>
</evidence>
<dbReference type="Pfam" id="PF00892">
    <property type="entry name" value="EamA"/>
    <property type="match status" value="2"/>
</dbReference>
<evidence type="ECO:0000256" key="2">
    <source>
        <dbReference type="ARBA" id="ARBA00007362"/>
    </source>
</evidence>
<keyword evidence="5 6" id="KW-0472">Membrane</keyword>
<evidence type="ECO:0000313" key="8">
    <source>
        <dbReference type="EMBL" id="MDO6964342.1"/>
    </source>
</evidence>
<proteinExistence type="inferred from homology"/>
<evidence type="ECO:0000256" key="4">
    <source>
        <dbReference type="ARBA" id="ARBA00022989"/>
    </source>
</evidence>
<organism evidence="8 9">
    <name type="scientific">Rhizobium alvei</name>
    <dbReference type="NCBI Taxonomy" id="1132659"/>
    <lineage>
        <taxon>Bacteria</taxon>
        <taxon>Pseudomonadati</taxon>
        <taxon>Pseudomonadota</taxon>
        <taxon>Alphaproteobacteria</taxon>
        <taxon>Hyphomicrobiales</taxon>
        <taxon>Rhizobiaceae</taxon>
        <taxon>Rhizobium/Agrobacterium group</taxon>
        <taxon>Rhizobium</taxon>
    </lineage>
</organism>
<sequence length="295" mass="31339">MSLERLAPALFVLLWSTGWIAPVYGIGHASAEIFLVVRFALAALAFAGLSLIMGARWPREPKAMLHATISGMLLHGVYLGGVWWAIFNGVPASVSGVIAALQPLMTAALAPWLVRERLSLVQITGLVLGLVGILIALSPSMAGVTAETFSAQGLPILINVGAMVGAVLGTLYQKRYLQVGDLRTIGTFQYLGAFLVVAVLALIVEEPHFDFSLPLMGVLLWSVFGLSMGAVGLLLYLVRRGQVARAASLIYLIPPTVAVESFLLLGEPLQPMMIIGTLIVVVGLWLAGRKTNATT</sequence>
<feature type="transmembrane region" description="Helical" evidence="6">
    <location>
        <begin position="216"/>
        <end position="237"/>
    </location>
</feature>
<dbReference type="InterPro" id="IPR037185">
    <property type="entry name" value="EmrE-like"/>
</dbReference>
<keyword evidence="4 6" id="KW-1133">Transmembrane helix</keyword>
<dbReference type="SUPFAM" id="SSF103481">
    <property type="entry name" value="Multidrug resistance efflux transporter EmrE"/>
    <property type="match status" value="2"/>
</dbReference>
<dbReference type="InterPro" id="IPR000620">
    <property type="entry name" value="EamA_dom"/>
</dbReference>
<gene>
    <name evidence="8" type="ORF">Q4481_10260</name>
</gene>
<comment type="subcellular location">
    <subcellularLocation>
        <location evidence="1">Membrane</location>
        <topology evidence="1">Multi-pass membrane protein</topology>
    </subcellularLocation>
</comment>
<evidence type="ECO:0000313" key="9">
    <source>
        <dbReference type="Proteomes" id="UP001174932"/>
    </source>
</evidence>
<dbReference type="RefSeq" id="WP_304376262.1">
    <property type="nucleotide sequence ID" value="NZ_JAUOZU010000007.1"/>
</dbReference>